<dbReference type="EMBL" id="CP118848">
    <property type="protein sequence ID" value="WHI61039.1"/>
    <property type="molecule type" value="Genomic_DNA"/>
</dbReference>
<sequence>MIKMGIINKITSKAGNKALGIEEIKKRSELPTTETELLERRKRAQDLVQKKSLMSSAANVVPIPGLGVGMDIKLMGDIIEDINKIYGLSHKQVNKMQDDLKQKVLTSAAMKGSQFIGQKVTNAMVKVFLKSVVKREAAKQSRWVPLVGQAVAGSISYYLMKKMGEDHIKKCEKVINDFLRPS</sequence>
<organism evidence="1 2">
    <name type="scientific">Mammaliicoccus lentus</name>
    <name type="common">Staphylococcus lentus</name>
    <dbReference type="NCBI Taxonomy" id="42858"/>
    <lineage>
        <taxon>Bacteria</taxon>
        <taxon>Bacillati</taxon>
        <taxon>Bacillota</taxon>
        <taxon>Bacilli</taxon>
        <taxon>Bacillales</taxon>
        <taxon>Staphylococcaceae</taxon>
        <taxon>Mammaliicoccus</taxon>
    </lineage>
</organism>
<reference evidence="1" key="1">
    <citation type="journal article" date="2023" name="Antibiotics">
        <title>Prevalence and Molecular Characterization of Methicillin-Resistant Staphylococci (MRS) and Mammaliicocci (MRM) in Dromedary Camels from Algeria: First Detection of SCCmec-mecC Hybrid in Methicillin-Resistant Mammaliicoccus lentus.</title>
        <authorList>
            <person name="Belhout C."/>
            <person name="Boyen F."/>
            <person name="Vereecke N."/>
            <person name="Theuns S."/>
            <person name="Taibi N."/>
            <person name="Stegger M."/>
            <person name="de la Fe-Rodriguez P.Y."/>
            <person name="Bouayad L."/>
            <person name="Elgroud R."/>
            <person name="Butaye P."/>
        </authorList>
    </citation>
    <scope>NUCLEOTIDE SEQUENCE</scope>
    <source>
        <strain evidence="1">7048</strain>
    </source>
</reference>
<evidence type="ECO:0000313" key="2">
    <source>
        <dbReference type="Proteomes" id="UP001223261"/>
    </source>
</evidence>
<dbReference type="Proteomes" id="UP001223261">
    <property type="component" value="Chromosome"/>
</dbReference>
<proteinExistence type="predicted"/>
<gene>
    <name evidence="1" type="ORF">PYH69_05245</name>
</gene>
<dbReference type="AlphaFoldDB" id="A0AAX3W764"/>
<protein>
    <submittedName>
        <fullName evidence="1">DUF697 domain-containing protein</fullName>
    </submittedName>
</protein>
<name>A0AAX3W764_MAMLE</name>
<accession>A0AAX3W764</accession>
<evidence type="ECO:0000313" key="1">
    <source>
        <dbReference type="EMBL" id="WHI61039.1"/>
    </source>
</evidence>